<accession>A0AAN6LN80</accession>
<dbReference type="Proteomes" id="UP001280581">
    <property type="component" value="Unassembled WGS sequence"/>
</dbReference>
<keyword evidence="4" id="KW-1185">Reference proteome</keyword>
<evidence type="ECO:0000313" key="3">
    <source>
        <dbReference type="EMBL" id="KAK3201444.1"/>
    </source>
</evidence>
<feature type="region of interest" description="Disordered" evidence="1">
    <location>
        <begin position="377"/>
        <end position="409"/>
    </location>
</feature>
<dbReference type="AlphaFoldDB" id="A0AAN6LN80"/>
<keyword evidence="2" id="KW-0732">Signal</keyword>
<feature type="signal peptide" evidence="2">
    <location>
        <begin position="1"/>
        <end position="18"/>
    </location>
</feature>
<sequence length="576" mass="60423">MFLFVLSGILGALPLSLAVNIEPSAVGIVQSISCPSDSTLRLTLESTSAQVYINYIASHDTWPVDLFYGNFDKTSNSTEDACSDYGTLAAFSVGAPGSLQSDGTTYIITNFQIRAAHNAIVDAHQVTRAALKPDSRSLLTNWQDADNCADGVDCNTQFKNSLQVPPGYTDLVSALGNLTKAPQVANKEGKSFHNTRSKRDLTGSVISLGKNSALDDTAVEIGVDTTINAIPITVARTLTTATKLGELGEEGTTITELWGAAGGTSDPVADVAVCIVAIVLVAQFLFTMFGTPDPTPGFKFETLPNPSVYKTPWLVIVQKPLVATGSDDPKDGCNHSNDGNDDATIIVTTSEALSTTQKITSNILTTSATSILSSSSSELSSSSSSSSSSSVACPGATGQPSSANQIPSEFTIPKSGPCEVYLKSVEFKAPEVSWSIPMTGGLDAEVGETDMEGTLIIICKPKGTNLAKSWDKDLKEVNWNIEVPGAPQGTCTTAYINLSIEGAYNLLGSGELDVGFKIHLDKVKPSLSGLDNSGGQHILETNSPSKSESTFEITKFVPSLSIGTTSFGLNLAVGMK</sequence>
<gene>
    <name evidence="3" type="ORF">GRF29_185g929925</name>
</gene>
<protein>
    <submittedName>
        <fullName evidence="3">Uncharacterized protein</fullName>
    </submittedName>
</protein>
<name>A0AAN6LN80_9PLEO</name>
<reference evidence="3 4" key="1">
    <citation type="submission" date="2021-02" db="EMBL/GenBank/DDBJ databases">
        <title>Genome assembly of Pseudopithomyces chartarum.</title>
        <authorList>
            <person name="Jauregui R."/>
            <person name="Singh J."/>
            <person name="Voisey C."/>
        </authorList>
    </citation>
    <scope>NUCLEOTIDE SEQUENCE [LARGE SCALE GENOMIC DNA]</scope>
    <source>
        <strain evidence="3 4">AGR01</strain>
    </source>
</reference>
<comment type="caution">
    <text evidence="3">The sequence shown here is derived from an EMBL/GenBank/DDBJ whole genome shotgun (WGS) entry which is preliminary data.</text>
</comment>
<feature type="compositionally biased region" description="Polar residues" evidence="1">
    <location>
        <begin position="398"/>
        <end position="408"/>
    </location>
</feature>
<evidence type="ECO:0000256" key="2">
    <source>
        <dbReference type="SAM" id="SignalP"/>
    </source>
</evidence>
<organism evidence="3 4">
    <name type="scientific">Pseudopithomyces chartarum</name>
    <dbReference type="NCBI Taxonomy" id="1892770"/>
    <lineage>
        <taxon>Eukaryota</taxon>
        <taxon>Fungi</taxon>
        <taxon>Dikarya</taxon>
        <taxon>Ascomycota</taxon>
        <taxon>Pezizomycotina</taxon>
        <taxon>Dothideomycetes</taxon>
        <taxon>Pleosporomycetidae</taxon>
        <taxon>Pleosporales</taxon>
        <taxon>Massarineae</taxon>
        <taxon>Didymosphaeriaceae</taxon>
        <taxon>Pseudopithomyces</taxon>
    </lineage>
</organism>
<evidence type="ECO:0000256" key="1">
    <source>
        <dbReference type="SAM" id="MobiDB-lite"/>
    </source>
</evidence>
<feature type="compositionally biased region" description="Low complexity" evidence="1">
    <location>
        <begin position="377"/>
        <end position="390"/>
    </location>
</feature>
<dbReference type="EMBL" id="WVTA01000016">
    <property type="protein sequence ID" value="KAK3201444.1"/>
    <property type="molecule type" value="Genomic_DNA"/>
</dbReference>
<proteinExistence type="predicted"/>
<feature type="chain" id="PRO_5042867641" evidence="2">
    <location>
        <begin position="19"/>
        <end position="576"/>
    </location>
</feature>
<evidence type="ECO:0000313" key="4">
    <source>
        <dbReference type="Proteomes" id="UP001280581"/>
    </source>
</evidence>